<dbReference type="EMBL" id="CP024923">
    <property type="protein sequence ID" value="ATY32971.1"/>
    <property type="molecule type" value="Genomic_DNA"/>
</dbReference>
<reference evidence="1 2" key="1">
    <citation type="submission" date="2017-11" db="EMBL/GenBank/DDBJ databases">
        <title>Complete genome sequence of Sphingomonas sp. Strain Cra20, a psychrotolerant potential plant growth promoting rhizobacteria.</title>
        <authorList>
            <person name="Luo Y."/>
        </authorList>
    </citation>
    <scope>NUCLEOTIDE SEQUENCE [LARGE SCALE GENOMIC DNA]</scope>
    <source>
        <strain evidence="1 2">Cra20</strain>
    </source>
</reference>
<accession>A0A2K8MNL7</accession>
<evidence type="ECO:0000313" key="1">
    <source>
        <dbReference type="EMBL" id="ATY32971.1"/>
    </source>
</evidence>
<dbReference type="AlphaFoldDB" id="A0A2K8MNL7"/>
<dbReference type="KEGG" id="sphc:CVN68_14200"/>
<name>A0A2K8MNL7_9SPHN</name>
<sequence>MATDFSVDMVAPLHLAEGSERAYANRVSDACVAMLRATGKPSSIVASPGQIADDGNNVVIRLTITPNGKGTPYRVSLTASQSGARWSASIERASYRHVAGNIPIRPDGTTPDNRQYWDAARDTDTLAKRLCNHLLTRGANADAG</sequence>
<proteinExistence type="predicted"/>
<evidence type="ECO:0000313" key="2">
    <source>
        <dbReference type="Proteomes" id="UP000229081"/>
    </source>
</evidence>
<keyword evidence="2" id="KW-1185">Reference proteome</keyword>
<gene>
    <name evidence="1" type="ORF">CVN68_14200</name>
</gene>
<organism evidence="1 2">
    <name type="scientific">Sphingomonas psychrotolerans</name>
    <dbReference type="NCBI Taxonomy" id="1327635"/>
    <lineage>
        <taxon>Bacteria</taxon>
        <taxon>Pseudomonadati</taxon>
        <taxon>Pseudomonadota</taxon>
        <taxon>Alphaproteobacteria</taxon>
        <taxon>Sphingomonadales</taxon>
        <taxon>Sphingomonadaceae</taxon>
        <taxon>Sphingomonas</taxon>
    </lineage>
</organism>
<protein>
    <submittedName>
        <fullName evidence="1">Uncharacterized protein</fullName>
    </submittedName>
</protein>
<dbReference type="Proteomes" id="UP000229081">
    <property type="component" value="Chromosome"/>
</dbReference>